<protein>
    <recommendedName>
        <fullName evidence="6">Peptidase aspartic putative domain-containing protein</fullName>
    </recommendedName>
</protein>
<name>A0A2B4RNH9_STYPI</name>
<dbReference type="STRING" id="50429.A0A2B4RNH9"/>
<dbReference type="Proteomes" id="UP000225706">
    <property type="component" value="Unassembled WGS sequence"/>
</dbReference>
<evidence type="ECO:0008006" key="6">
    <source>
        <dbReference type="Google" id="ProtNLM"/>
    </source>
</evidence>
<feature type="compositionally biased region" description="Basic residues" evidence="1">
    <location>
        <begin position="405"/>
        <end position="420"/>
    </location>
</feature>
<gene>
    <name evidence="4" type="ORF">AWC38_SpisGene16427</name>
</gene>
<organism evidence="4 5">
    <name type="scientific">Stylophora pistillata</name>
    <name type="common">Smooth cauliflower coral</name>
    <dbReference type="NCBI Taxonomy" id="50429"/>
    <lineage>
        <taxon>Eukaryota</taxon>
        <taxon>Metazoa</taxon>
        <taxon>Cnidaria</taxon>
        <taxon>Anthozoa</taxon>
        <taxon>Hexacorallia</taxon>
        <taxon>Scleractinia</taxon>
        <taxon>Astrocoeniina</taxon>
        <taxon>Pocilloporidae</taxon>
        <taxon>Stylophora</taxon>
    </lineage>
</organism>
<dbReference type="InterPro" id="IPR001969">
    <property type="entry name" value="Aspartic_peptidase_AS"/>
</dbReference>
<evidence type="ECO:0000313" key="5">
    <source>
        <dbReference type="Proteomes" id="UP000225706"/>
    </source>
</evidence>
<feature type="region of interest" description="Disordered" evidence="1">
    <location>
        <begin position="274"/>
        <end position="428"/>
    </location>
</feature>
<evidence type="ECO:0000259" key="2">
    <source>
        <dbReference type="Pfam" id="PF05585"/>
    </source>
</evidence>
<accession>A0A2B4RNH9</accession>
<comment type="caution">
    <text evidence="4">The sequence shown here is derived from an EMBL/GenBank/DDBJ whole genome shotgun (WGS) entry which is preliminary data.</text>
</comment>
<dbReference type="PROSITE" id="PS00141">
    <property type="entry name" value="ASP_PROTEASE"/>
    <property type="match status" value="1"/>
</dbReference>
<feature type="domain" description="DUF1758" evidence="2">
    <location>
        <begin position="23"/>
        <end position="143"/>
    </location>
</feature>
<proteinExistence type="predicted"/>
<dbReference type="InterPro" id="IPR021109">
    <property type="entry name" value="Peptidase_aspartic_dom_sf"/>
</dbReference>
<dbReference type="Gene3D" id="2.40.70.10">
    <property type="entry name" value="Acid Proteases"/>
    <property type="match status" value="1"/>
</dbReference>
<dbReference type="EMBL" id="LSMT01000373">
    <property type="protein sequence ID" value="PFX19171.1"/>
    <property type="molecule type" value="Genomic_DNA"/>
</dbReference>
<dbReference type="Pfam" id="PF05585">
    <property type="entry name" value="DUF1758"/>
    <property type="match status" value="1"/>
</dbReference>
<dbReference type="InterPro" id="IPR008737">
    <property type="entry name" value="DUF1758"/>
</dbReference>
<dbReference type="PANTHER" id="PTHR47331">
    <property type="entry name" value="PHD-TYPE DOMAIN-CONTAINING PROTEIN"/>
    <property type="match status" value="1"/>
</dbReference>
<feature type="compositionally biased region" description="Basic and acidic residues" evidence="1">
    <location>
        <begin position="319"/>
        <end position="333"/>
    </location>
</feature>
<keyword evidence="5" id="KW-1185">Reference proteome</keyword>
<feature type="domain" description="DUF5641" evidence="3">
    <location>
        <begin position="426"/>
        <end position="466"/>
    </location>
</feature>
<dbReference type="AlphaFoldDB" id="A0A2B4RNH9"/>
<evidence type="ECO:0000259" key="3">
    <source>
        <dbReference type="Pfam" id="PF18701"/>
    </source>
</evidence>
<dbReference type="GO" id="GO:0006508">
    <property type="term" value="P:proteolysis"/>
    <property type="evidence" value="ECO:0007669"/>
    <property type="project" value="InterPro"/>
</dbReference>
<feature type="compositionally biased region" description="Basic residues" evidence="1">
    <location>
        <begin position="362"/>
        <end position="373"/>
    </location>
</feature>
<dbReference type="GO" id="GO:0004190">
    <property type="term" value="F:aspartic-type endopeptidase activity"/>
    <property type="evidence" value="ECO:0007669"/>
    <property type="project" value="InterPro"/>
</dbReference>
<evidence type="ECO:0000256" key="1">
    <source>
        <dbReference type="SAM" id="MobiDB-lite"/>
    </source>
</evidence>
<feature type="compositionally biased region" description="Acidic residues" evidence="1">
    <location>
        <begin position="379"/>
        <end position="400"/>
    </location>
</feature>
<dbReference type="Pfam" id="PF18701">
    <property type="entry name" value="DUF5641"/>
    <property type="match status" value="1"/>
</dbReference>
<sequence length="475" mass="54461">MQQTLLQTGTAMLVSDGFQRAPVRVLFDSGSQRSYITKKVAESFALDGPSEVLSVFLLRGETSQTKRMRKVRFSLASVQENISTPVSMGALTIDKICTPPEPVEIWLEDYPDLQNSYPRGPVNVDILIGADFYFSFMSGKCKKGEATHAPTAVESKLGWILGGPIEDLPSKNTQSMLSTVCIDPVTDSLKQFWELESIAIVDKRNAPMSLEEEESVRQFNEGLTFDGQKKPRESHCLQRTPPIENRRNIKRPLWETPPSSRALRGCNMSNMSTIEEPQVEEKQPVEKKVVASKVSGAKGPEATNVKGPYRSPVQGSKYAPDRRRNYYRNYRDFRRGRRRPRGGPNSATNGEVKPEEDDKENRRLRRRRRPRYRSRSDEERPEGDEQEERDGDHEEGEEGEERSAQNRRRHRPYRRSYRHPRREDGVRGKWPMGRVERLLPGKDRLIPTVVLKTKKGLLRRPVQRLPRLEASSTQF</sequence>
<dbReference type="PANTHER" id="PTHR47331:SF1">
    <property type="entry name" value="GAG-LIKE PROTEIN"/>
    <property type="match status" value="1"/>
</dbReference>
<dbReference type="InterPro" id="IPR040676">
    <property type="entry name" value="DUF5641"/>
</dbReference>
<evidence type="ECO:0000313" key="4">
    <source>
        <dbReference type="EMBL" id="PFX19171.1"/>
    </source>
</evidence>
<feature type="compositionally biased region" description="Basic and acidic residues" evidence="1">
    <location>
        <begin position="279"/>
        <end position="289"/>
    </location>
</feature>
<reference evidence="5" key="1">
    <citation type="journal article" date="2017" name="bioRxiv">
        <title>Comparative analysis of the genomes of Stylophora pistillata and Acropora digitifera provides evidence for extensive differences between species of corals.</title>
        <authorList>
            <person name="Voolstra C.R."/>
            <person name="Li Y."/>
            <person name="Liew Y.J."/>
            <person name="Baumgarten S."/>
            <person name="Zoccola D."/>
            <person name="Flot J.-F."/>
            <person name="Tambutte S."/>
            <person name="Allemand D."/>
            <person name="Aranda M."/>
        </authorList>
    </citation>
    <scope>NUCLEOTIDE SEQUENCE [LARGE SCALE GENOMIC DNA]</scope>
</reference>
<dbReference type="OrthoDB" id="5984148at2759"/>